<dbReference type="InterPro" id="IPR042185">
    <property type="entry name" value="Serpin_sf_2"/>
</dbReference>
<name>G9F9J6_CHISP</name>
<dbReference type="SUPFAM" id="SSF56574">
    <property type="entry name" value="Serpins"/>
    <property type="match status" value="1"/>
</dbReference>
<accession>G9F9J6</accession>
<dbReference type="MEROPS" id="I04.031"/>
<dbReference type="InterPro" id="IPR023796">
    <property type="entry name" value="Serpin_dom"/>
</dbReference>
<dbReference type="PANTHER" id="PTHR11461">
    <property type="entry name" value="SERINE PROTEASE INHIBITOR, SERPIN"/>
    <property type="match status" value="1"/>
</dbReference>
<dbReference type="GO" id="GO:0005615">
    <property type="term" value="C:extracellular space"/>
    <property type="evidence" value="ECO:0007669"/>
    <property type="project" value="InterPro"/>
</dbReference>
<dbReference type="OrthoDB" id="671595at2759"/>
<protein>
    <submittedName>
        <fullName evidence="6">Serine protease inhibitor 013</fullName>
    </submittedName>
</protein>
<dbReference type="InterPro" id="IPR000215">
    <property type="entry name" value="Serpin_fam"/>
</dbReference>
<dbReference type="PROSITE" id="PS00284">
    <property type="entry name" value="SERPIN"/>
    <property type="match status" value="1"/>
</dbReference>
<sequence>MSCTSDSNKYRANMDAIALSADIAKFAAKFVNELDKSKSVVCSPLSAEFVLALLALGATDNAHDELLTSLGIPDDDSIRSSFSSVSSKLKNIKSVTLKMANKVYVMKGEYDLQTQLKKDAVKVFDAAFEKVDFSKSAHAANLINTWVGDKTKKHIKDLISADVLNHYTRLVLINAIYFKGTWKNKFNTIKTTNEPFYVTPTTTVDVPMMNKKSNYRYGIIKELKAQLLEMPHENNGASMVIILPEEKNGLDSLLQKLAEGYDLLEDLSANLLQNSVMEVRVTIPRFKIETEIDLGVLLPKIGIAQIFDENNSGLTKILNSDEPLYVSKAIQKAFIEVNEDGVKAAAATGNYLRKLCSSSFAFRANRPFLYLLLHKQHIVLFIGVFNGK</sequence>
<reference evidence="6" key="1">
    <citation type="submission" date="2012-09" db="EMBL/GenBank/DDBJ databases">
        <title>Identification and Characterization of the Putative Protease Genes (Cathepsins, Trypsins and Serine Protease Inhibitors) in the Rice Stem Borer, Chilo suppressalis (Walker).</title>
        <authorList>
            <person name="Wan P."/>
            <person name="Ge Z."/>
            <person name="Li G."/>
            <person name="Han Z."/>
        </authorList>
    </citation>
    <scope>NUCLEOTIDE SEQUENCE</scope>
</reference>
<evidence type="ECO:0000256" key="3">
    <source>
        <dbReference type="ARBA" id="ARBA00022900"/>
    </source>
</evidence>
<keyword evidence="2" id="KW-0646">Protease inhibitor</keyword>
<dbReference type="InterPro" id="IPR023795">
    <property type="entry name" value="Serpin_CS"/>
</dbReference>
<evidence type="ECO:0000256" key="2">
    <source>
        <dbReference type="ARBA" id="ARBA00022690"/>
    </source>
</evidence>
<dbReference type="SMART" id="SM00093">
    <property type="entry name" value="SERPIN"/>
    <property type="match status" value="1"/>
</dbReference>
<evidence type="ECO:0000256" key="4">
    <source>
        <dbReference type="RuleBase" id="RU000411"/>
    </source>
</evidence>
<dbReference type="CDD" id="cd19579">
    <property type="entry name" value="serpin1K-like"/>
    <property type="match status" value="1"/>
</dbReference>
<dbReference type="Pfam" id="PF00079">
    <property type="entry name" value="Serpin"/>
    <property type="match status" value="1"/>
</dbReference>
<dbReference type="Gene3D" id="3.30.497.10">
    <property type="entry name" value="Antithrombin, subunit I, domain 2"/>
    <property type="match status" value="1"/>
</dbReference>
<dbReference type="EMBL" id="JN033741">
    <property type="protein sequence ID" value="AEW46894.1"/>
    <property type="molecule type" value="mRNA"/>
</dbReference>
<dbReference type="GO" id="GO:0004867">
    <property type="term" value="F:serine-type endopeptidase inhibitor activity"/>
    <property type="evidence" value="ECO:0007669"/>
    <property type="project" value="UniProtKB-KW"/>
</dbReference>
<feature type="domain" description="Serpin" evidence="5">
    <location>
        <begin position="29"/>
        <end position="388"/>
    </location>
</feature>
<dbReference type="PANTHER" id="PTHR11461:SF211">
    <property type="entry name" value="GH10112P-RELATED"/>
    <property type="match status" value="1"/>
</dbReference>
<organism evidence="6">
    <name type="scientific">Chilo suppressalis</name>
    <name type="common">Asiatic rice borer moth</name>
    <dbReference type="NCBI Taxonomy" id="168631"/>
    <lineage>
        <taxon>Eukaryota</taxon>
        <taxon>Metazoa</taxon>
        <taxon>Ecdysozoa</taxon>
        <taxon>Arthropoda</taxon>
        <taxon>Hexapoda</taxon>
        <taxon>Insecta</taxon>
        <taxon>Pterygota</taxon>
        <taxon>Neoptera</taxon>
        <taxon>Endopterygota</taxon>
        <taxon>Lepidoptera</taxon>
        <taxon>Glossata</taxon>
        <taxon>Ditrysia</taxon>
        <taxon>Pyraloidea</taxon>
        <taxon>Crambidae</taxon>
        <taxon>Crambinae</taxon>
        <taxon>Chilo</taxon>
    </lineage>
</organism>
<dbReference type="InterPro" id="IPR036186">
    <property type="entry name" value="Serpin_sf"/>
</dbReference>
<dbReference type="InterPro" id="IPR042178">
    <property type="entry name" value="Serpin_sf_1"/>
</dbReference>
<proteinExistence type="evidence at transcript level"/>
<evidence type="ECO:0000313" key="6">
    <source>
        <dbReference type="EMBL" id="AEW46894.1"/>
    </source>
</evidence>
<evidence type="ECO:0000256" key="1">
    <source>
        <dbReference type="ARBA" id="ARBA00009500"/>
    </source>
</evidence>
<keyword evidence="3" id="KW-0722">Serine protease inhibitor</keyword>
<dbReference type="Gene3D" id="2.30.39.10">
    <property type="entry name" value="Alpha-1-antitrypsin, domain 1"/>
    <property type="match status" value="1"/>
</dbReference>
<evidence type="ECO:0000259" key="5">
    <source>
        <dbReference type="SMART" id="SM00093"/>
    </source>
</evidence>
<comment type="similarity">
    <text evidence="1 4">Belongs to the serpin family.</text>
</comment>
<dbReference type="AlphaFoldDB" id="G9F9J6"/>